<dbReference type="Pfam" id="PF00961">
    <property type="entry name" value="LAGLIDADG_1"/>
    <property type="match status" value="1"/>
</dbReference>
<keyword evidence="2" id="KW-0540">Nuclease</keyword>
<dbReference type="Gene3D" id="3.10.28.10">
    <property type="entry name" value="Homing endonucleases"/>
    <property type="match status" value="1"/>
</dbReference>
<protein>
    <submittedName>
        <fullName evidence="2">Endonuclease</fullName>
    </submittedName>
</protein>
<evidence type="ECO:0000259" key="1">
    <source>
        <dbReference type="Pfam" id="PF00961"/>
    </source>
</evidence>
<proteinExistence type="predicted"/>
<sequence length="160" mass="18870">MPSKKLSSADNQQERFNFANWIVGFVDGEGCFTVSFFSHPKSRLRLKWQVFPEFVITQGIKSQATLEKIKDFLGCGKIYLNKRRDNHHEHLVKFVVRDRNDLLTKILPFFEENQLRTAKINDFAIFAKIIKMMQKGNHLQEKGLAKIRLLVQKMNNRKFR</sequence>
<name>A0A2H0UU76_9BACT</name>
<keyword evidence="2" id="KW-0378">Hydrolase</keyword>
<accession>A0A2H0UU76</accession>
<dbReference type="AlphaFoldDB" id="A0A2H0UU76"/>
<organism evidence="2 3">
    <name type="scientific">bacterium (Candidatus Gribaldobacteria) CG10_big_fil_rev_8_21_14_0_10_37_21</name>
    <dbReference type="NCBI Taxonomy" id="2014275"/>
    <lineage>
        <taxon>Bacteria</taxon>
        <taxon>Candidatus Gribaldobacteria</taxon>
    </lineage>
</organism>
<evidence type="ECO:0000313" key="3">
    <source>
        <dbReference type="Proteomes" id="UP000230132"/>
    </source>
</evidence>
<evidence type="ECO:0000313" key="2">
    <source>
        <dbReference type="EMBL" id="PIR90356.1"/>
    </source>
</evidence>
<dbReference type="SUPFAM" id="SSF55608">
    <property type="entry name" value="Homing endonucleases"/>
    <property type="match status" value="1"/>
</dbReference>
<gene>
    <name evidence="2" type="ORF">COU05_02360</name>
</gene>
<dbReference type="EMBL" id="PFAX01000027">
    <property type="protein sequence ID" value="PIR90356.1"/>
    <property type="molecule type" value="Genomic_DNA"/>
</dbReference>
<comment type="caution">
    <text evidence="2">The sequence shown here is derived from an EMBL/GenBank/DDBJ whole genome shotgun (WGS) entry which is preliminary data.</text>
</comment>
<feature type="domain" description="Homing endonuclease LAGLIDADG" evidence="1">
    <location>
        <begin position="22"/>
        <end position="129"/>
    </location>
</feature>
<dbReference type="PANTHER" id="PTHR36181:SF2">
    <property type="entry name" value="INTRON-ENCODED ENDONUCLEASE AI3-RELATED"/>
    <property type="match status" value="1"/>
</dbReference>
<reference evidence="3" key="1">
    <citation type="submission" date="2017-09" db="EMBL/GenBank/DDBJ databases">
        <title>Depth-based differentiation of microbial function through sediment-hosted aquifers and enrichment of novel symbionts in the deep terrestrial subsurface.</title>
        <authorList>
            <person name="Probst A.J."/>
            <person name="Ladd B."/>
            <person name="Jarett J.K."/>
            <person name="Geller-Mcgrath D.E."/>
            <person name="Sieber C.M.K."/>
            <person name="Emerson J.B."/>
            <person name="Anantharaman K."/>
            <person name="Thomas B.C."/>
            <person name="Malmstrom R."/>
            <person name="Stieglmeier M."/>
            <person name="Klingl A."/>
            <person name="Woyke T."/>
            <person name="Ryan C.M."/>
            <person name="Banfield J.F."/>
        </authorList>
    </citation>
    <scope>NUCLEOTIDE SEQUENCE [LARGE SCALE GENOMIC DNA]</scope>
</reference>
<dbReference type="InterPro" id="IPR027434">
    <property type="entry name" value="Homing_endonucl"/>
</dbReference>
<dbReference type="InterPro" id="IPR004860">
    <property type="entry name" value="LAGLIDADG_dom"/>
</dbReference>
<dbReference type="Proteomes" id="UP000230132">
    <property type="component" value="Unassembled WGS sequence"/>
</dbReference>
<keyword evidence="2" id="KW-0255">Endonuclease</keyword>
<dbReference type="PANTHER" id="PTHR36181">
    <property type="entry name" value="INTRON-ENCODED ENDONUCLEASE AI3-RELATED"/>
    <property type="match status" value="1"/>
</dbReference>
<dbReference type="GO" id="GO:0004519">
    <property type="term" value="F:endonuclease activity"/>
    <property type="evidence" value="ECO:0007669"/>
    <property type="project" value="UniProtKB-KW"/>
</dbReference>
<dbReference type="InterPro" id="IPR051289">
    <property type="entry name" value="LAGLIDADG_Endonuclease"/>
</dbReference>